<dbReference type="EMBL" id="QPFP01000081">
    <property type="protein sequence ID" value="TEB23178.1"/>
    <property type="molecule type" value="Genomic_DNA"/>
</dbReference>
<accession>A0A4Y7SNE6</accession>
<proteinExistence type="predicted"/>
<organism evidence="1 2">
    <name type="scientific">Coprinellus micaceus</name>
    <name type="common">Glistening ink-cap mushroom</name>
    <name type="synonym">Coprinus micaceus</name>
    <dbReference type="NCBI Taxonomy" id="71717"/>
    <lineage>
        <taxon>Eukaryota</taxon>
        <taxon>Fungi</taxon>
        <taxon>Dikarya</taxon>
        <taxon>Basidiomycota</taxon>
        <taxon>Agaricomycotina</taxon>
        <taxon>Agaricomycetes</taxon>
        <taxon>Agaricomycetidae</taxon>
        <taxon>Agaricales</taxon>
        <taxon>Agaricineae</taxon>
        <taxon>Psathyrellaceae</taxon>
        <taxon>Coprinellus</taxon>
    </lineage>
</organism>
<protein>
    <submittedName>
        <fullName evidence="1">Uncharacterized protein</fullName>
    </submittedName>
</protein>
<keyword evidence="2" id="KW-1185">Reference proteome</keyword>
<comment type="caution">
    <text evidence="1">The sequence shown here is derived from an EMBL/GenBank/DDBJ whole genome shotgun (WGS) entry which is preliminary data.</text>
</comment>
<evidence type="ECO:0000313" key="1">
    <source>
        <dbReference type="EMBL" id="TEB23178.1"/>
    </source>
</evidence>
<dbReference type="AlphaFoldDB" id="A0A4Y7SNE6"/>
<dbReference type="Proteomes" id="UP000298030">
    <property type="component" value="Unassembled WGS sequence"/>
</dbReference>
<evidence type="ECO:0000313" key="2">
    <source>
        <dbReference type="Proteomes" id="UP000298030"/>
    </source>
</evidence>
<gene>
    <name evidence="1" type="ORF">FA13DRAFT_1778448</name>
</gene>
<name>A0A4Y7SNE6_COPMI</name>
<reference evidence="1 2" key="1">
    <citation type="journal article" date="2019" name="Nat. Ecol. Evol.">
        <title>Megaphylogeny resolves global patterns of mushroom evolution.</title>
        <authorList>
            <person name="Varga T."/>
            <person name="Krizsan K."/>
            <person name="Foldi C."/>
            <person name="Dima B."/>
            <person name="Sanchez-Garcia M."/>
            <person name="Sanchez-Ramirez S."/>
            <person name="Szollosi G.J."/>
            <person name="Szarkandi J.G."/>
            <person name="Papp V."/>
            <person name="Albert L."/>
            <person name="Andreopoulos W."/>
            <person name="Angelini C."/>
            <person name="Antonin V."/>
            <person name="Barry K.W."/>
            <person name="Bougher N.L."/>
            <person name="Buchanan P."/>
            <person name="Buyck B."/>
            <person name="Bense V."/>
            <person name="Catcheside P."/>
            <person name="Chovatia M."/>
            <person name="Cooper J."/>
            <person name="Damon W."/>
            <person name="Desjardin D."/>
            <person name="Finy P."/>
            <person name="Geml J."/>
            <person name="Haridas S."/>
            <person name="Hughes K."/>
            <person name="Justo A."/>
            <person name="Karasinski D."/>
            <person name="Kautmanova I."/>
            <person name="Kiss B."/>
            <person name="Kocsube S."/>
            <person name="Kotiranta H."/>
            <person name="LaButti K.M."/>
            <person name="Lechner B.E."/>
            <person name="Liimatainen K."/>
            <person name="Lipzen A."/>
            <person name="Lukacs Z."/>
            <person name="Mihaltcheva S."/>
            <person name="Morgado L.N."/>
            <person name="Niskanen T."/>
            <person name="Noordeloos M.E."/>
            <person name="Ohm R.A."/>
            <person name="Ortiz-Santana B."/>
            <person name="Ovrebo C."/>
            <person name="Racz N."/>
            <person name="Riley R."/>
            <person name="Savchenko A."/>
            <person name="Shiryaev A."/>
            <person name="Soop K."/>
            <person name="Spirin V."/>
            <person name="Szebenyi C."/>
            <person name="Tomsovsky M."/>
            <person name="Tulloss R.E."/>
            <person name="Uehling J."/>
            <person name="Grigoriev I.V."/>
            <person name="Vagvolgyi C."/>
            <person name="Papp T."/>
            <person name="Martin F.M."/>
            <person name="Miettinen O."/>
            <person name="Hibbett D.S."/>
            <person name="Nagy L.G."/>
        </authorList>
    </citation>
    <scope>NUCLEOTIDE SEQUENCE [LARGE SCALE GENOMIC DNA]</scope>
    <source>
        <strain evidence="1 2">FP101781</strain>
    </source>
</reference>
<sequence length="177" mass="20292">MWKDVQQRKRIPLPKLHDLALSNLTQQEGVLRYLRVPHCRELRLSDPRSTIIPLLVQSLEGSTSTLKRLNIRDLDIDDWGLLELHSLDIAGNWKEFDTEALVRYVKAKGRSLRGKGPAEGGSIEYVDGALKLVLFEDWLYPELFVRYNVFDRRVKPLRTVKVDSEDVTVASPLTIAT</sequence>